<name>A0A1H9QH10_9BURK</name>
<keyword evidence="1 2" id="KW-0732">Signal</keyword>
<evidence type="ECO:0000313" key="4">
    <source>
        <dbReference type="EMBL" id="SER59700.1"/>
    </source>
</evidence>
<evidence type="ECO:0000313" key="5">
    <source>
        <dbReference type="Proteomes" id="UP000199766"/>
    </source>
</evidence>
<dbReference type="SUPFAM" id="SSF53850">
    <property type="entry name" value="Periplasmic binding protein-like II"/>
    <property type="match status" value="1"/>
</dbReference>
<reference evidence="4 5" key="1">
    <citation type="submission" date="2016-10" db="EMBL/GenBank/DDBJ databases">
        <authorList>
            <person name="de Groot N.N."/>
        </authorList>
    </citation>
    <scope>NUCLEOTIDE SEQUENCE [LARGE SCALE GENOMIC DNA]</scope>
    <source>
        <strain evidence="4 5">ATCC 35958</strain>
    </source>
</reference>
<dbReference type="PANTHER" id="PTHR35936">
    <property type="entry name" value="MEMBRANE-BOUND LYTIC MUREIN TRANSGLYCOSYLASE F"/>
    <property type="match status" value="1"/>
</dbReference>
<dbReference type="CDD" id="cd13530">
    <property type="entry name" value="PBP2_peptides_like"/>
    <property type="match status" value="1"/>
</dbReference>
<dbReference type="InterPro" id="IPR001638">
    <property type="entry name" value="Solute-binding_3/MltF_N"/>
</dbReference>
<evidence type="ECO:0000256" key="1">
    <source>
        <dbReference type="ARBA" id="ARBA00022729"/>
    </source>
</evidence>
<dbReference type="EMBL" id="FOGD01000010">
    <property type="protein sequence ID" value="SER59700.1"/>
    <property type="molecule type" value="Genomic_DNA"/>
</dbReference>
<feature type="chain" id="PRO_5011698022" evidence="2">
    <location>
        <begin position="23"/>
        <end position="266"/>
    </location>
</feature>
<dbReference type="STRING" id="180197.SAMN02982919_02674"/>
<evidence type="ECO:0000259" key="3">
    <source>
        <dbReference type="SMART" id="SM00062"/>
    </source>
</evidence>
<evidence type="ECO:0000256" key="2">
    <source>
        <dbReference type="SAM" id="SignalP"/>
    </source>
</evidence>
<dbReference type="RefSeq" id="WP_091458458.1">
    <property type="nucleotide sequence ID" value="NZ_FOGD01000010.1"/>
</dbReference>
<feature type="domain" description="Solute-binding protein family 3/N-terminal" evidence="3">
    <location>
        <begin position="37"/>
        <end position="261"/>
    </location>
</feature>
<dbReference type="PANTHER" id="PTHR35936:SF17">
    <property type="entry name" value="ARGININE-BINDING EXTRACELLULAR PROTEIN ARTP"/>
    <property type="match status" value="1"/>
</dbReference>
<dbReference type="SMART" id="SM00062">
    <property type="entry name" value="PBPb"/>
    <property type="match status" value="1"/>
</dbReference>
<accession>A0A1H9QH10</accession>
<feature type="signal peptide" evidence="2">
    <location>
        <begin position="1"/>
        <end position="22"/>
    </location>
</feature>
<dbReference type="AlphaFoldDB" id="A0A1H9QH10"/>
<gene>
    <name evidence="4" type="ORF">SAMN02982919_02674</name>
</gene>
<organism evidence="4 5">
    <name type="scientific">Giesbergeria anulus</name>
    <dbReference type="NCBI Taxonomy" id="180197"/>
    <lineage>
        <taxon>Bacteria</taxon>
        <taxon>Pseudomonadati</taxon>
        <taxon>Pseudomonadota</taxon>
        <taxon>Betaproteobacteria</taxon>
        <taxon>Burkholderiales</taxon>
        <taxon>Comamonadaceae</taxon>
        <taxon>Giesbergeria</taxon>
    </lineage>
</organism>
<keyword evidence="5" id="KW-1185">Reference proteome</keyword>
<dbReference type="Pfam" id="PF00497">
    <property type="entry name" value="SBP_bac_3"/>
    <property type="match status" value="1"/>
</dbReference>
<protein>
    <submittedName>
        <fullName evidence="4">ABC-type amino acid transport substrate-binding protein</fullName>
    </submittedName>
</protein>
<proteinExistence type="predicted"/>
<dbReference type="Gene3D" id="3.40.190.10">
    <property type="entry name" value="Periplasmic binding protein-like II"/>
    <property type="match status" value="2"/>
</dbReference>
<dbReference type="Proteomes" id="UP000199766">
    <property type="component" value="Unassembled WGS sequence"/>
</dbReference>
<sequence length="266" mass="30091">MKRCFSFTALCLAGVFALHSQAADEPSRLQRIQASQTLRVCIWPDYYGISFRNPKTQLLSGIDIDNAHDLAKALGAKAEFVDSSFATLVEDVTQDRCDIAMFAIGITPARQEKLHFTQPHLASDIYAITTKTNRRIQAWADIDKPGTVVVVAKGTLHEPIMKERLQWAQLRVVDTPAAREQEVQSGRADVFMTDYPFSRRMLDRSDWARLVSPNSTFHITPYAWAMHPHDSRLHVRVEQVLADMKRDGRLRANAQRHGLEPIVVAK</sequence>
<dbReference type="OrthoDB" id="8994218at2"/>